<evidence type="ECO:0000256" key="1">
    <source>
        <dbReference type="SAM" id="MobiDB-lite"/>
    </source>
</evidence>
<reference evidence="2 3" key="1">
    <citation type="submission" date="2018-05" db="EMBL/GenBank/DDBJ databases">
        <title>Genomic Encyclopedia of Type Strains, Phase IV (KMG-IV): sequencing the most valuable type-strain genomes for metagenomic binning, comparative biology and taxonomic classification.</title>
        <authorList>
            <person name="Goeker M."/>
        </authorList>
    </citation>
    <scope>NUCLEOTIDE SEQUENCE [LARGE SCALE GENOMIC DNA]</scope>
    <source>
        <strain evidence="2 3">DSM 2626</strain>
    </source>
</reference>
<proteinExistence type="predicted"/>
<dbReference type="RefSeq" id="WP_170136679.1">
    <property type="nucleotide sequence ID" value="NZ_QGGH01000001.1"/>
</dbReference>
<dbReference type="Proteomes" id="UP000245631">
    <property type="component" value="Unassembled WGS sequence"/>
</dbReference>
<dbReference type="AlphaFoldDB" id="A0A8E2WIE9"/>
<organism evidence="2 3">
    <name type="scientific">Rhizobium loti</name>
    <name type="common">Mesorhizobium loti</name>
    <dbReference type="NCBI Taxonomy" id="381"/>
    <lineage>
        <taxon>Bacteria</taxon>
        <taxon>Pseudomonadati</taxon>
        <taxon>Pseudomonadota</taxon>
        <taxon>Alphaproteobacteria</taxon>
        <taxon>Hyphomicrobiales</taxon>
        <taxon>Phyllobacteriaceae</taxon>
        <taxon>Mesorhizobium</taxon>
    </lineage>
</organism>
<gene>
    <name evidence="2" type="ORF">C8D77_1011618</name>
</gene>
<feature type="region of interest" description="Disordered" evidence="1">
    <location>
        <begin position="20"/>
        <end position="61"/>
    </location>
</feature>
<comment type="caution">
    <text evidence="2">The sequence shown here is derived from an EMBL/GenBank/DDBJ whole genome shotgun (WGS) entry which is preliminary data.</text>
</comment>
<evidence type="ECO:0000313" key="3">
    <source>
        <dbReference type="Proteomes" id="UP000245631"/>
    </source>
</evidence>
<protein>
    <submittedName>
        <fullName evidence="2">Uncharacterized protein</fullName>
    </submittedName>
</protein>
<dbReference type="EMBL" id="QGGH01000001">
    <property type="protein sequence ID" value="PWJ94932.1"/>
    <property type="molecule type" value="Genomic_DNA"/>
</dbReference>
<dbReference type="GeneID" id="61056625"/>
<name>A0A8E2WIE9_RHILI</name>
<evidence type="ECO:0000313" key="2">
    <source>
        <dbReference type="EMBL" id="PWJ94932.1"/>
    </source>
</evidence>
<accession>A0A8E2WIE9</accession>
<sequence length="61" mass="6871">MKDLRSLLAELSSSWLKRRKAQSPNTVNTVKAAPRFAEQTTRQRAAHKPKPPPTRDVASNM</sequence>